<protein>
    <submittedName>
        <fullName evidence="3">tRNA threonylcarbamoyladenosine dehydratase</fullName>
    </submittedName>
</protein>
<dbReference type="PANTHER" id="PTHR43267:SF1">
    <property type="entry name" value="TRNA THREONYLCARBAMOYLADENOSINE DEHYDRATASE"/>
    <property type="match status" value="1"/>
</dbReference>
<dbReference type="PANTHER" id="PTHR43267">
    <property type="entry name" value="TRNA THREONYLCARBAMOYLADENOSINE DEHYDRATASE"/>
    <property type="match status" value="1"/>
</dbReference>
<keyword evidence="1" id="KW-0472">Membrane</keyword>
<dbReference type="Proteomes" id="UP001501126">
    <property type="component" value="Unassembled WGS sequence"/>
</dbReference>
<reference evidence="3 4" key="1">
    <citation type="journal article" date="2019" name="Int. J. Syst. Evol. Microbiol.">
        <title>The Global Catalogue of Microorganisms (GCM) 10K type strain sequencing project: providing services to taxonomists for standard genome sequencing and annotation.</title>
        <authorList>
            <consortium name="The Broad Institute Genomics Platform"/>
            <consortium name="The Broad Institute Genome Sequencing Center for Infectious Disease"/>
            <person name="Wu L."/>
            <person name="Ma J."/>
        </authorList>
    </citation>
    <scope>NUCLEOTIDE SEQUENCE [LARGE SCALE GENOMIC DNA]</scope>
    <source>
        <strain evidence="3 4">JCM 16083</strain>
    </source>
</reference>
<feature type="transmembrane region" description="Helical" evidence="1">
    <location>
        <begin position="213"/>
        <end position="233"/>
    </location>
</feature>
<dbReference type="RefSeq" id="WP_343786851.1">
    <property type="nucleotide sequence ID" value="NZ_BAAAFH010000011.1"/>
</dbReference>
<gene>
    <name evidence="3" type="ORF">GCM10009118_18150</name>
</gene>
<name>A0ABN1MPZ7_9FLAO</name>
<accession>A0ABN1MPZ7</accession>
<dbReference type="InterPro" id="IPR045886">
    <property type="entry name" value="ThiF/MoeB/HesA"/>
</dbReference>
<comment type="caution">
    <text evidence="3">The sequence shown here is derived from an EMBL/GenBank/DDBJ whole genome shotgun (WGS) entry which is preliminary data.</text>
</comment>
<evidence type="ECO:0000313" key="4">
    <source>
        <dbReference type="Proteomes" id="UP001501126"/>
    </source>
</evidence>
<dbReference type="EMBL" id="BAAAFH010000011">
    <property type="protein sequence ID" value="GAA0875406.1"/>
    <property type="molecule type" value="Genomic_DNA"/>
</dbReference>
<dbReference type="InterPro" id="IPR000594">
    <property type="entry name" value="ThiF_NAD_FAD-bd"/>
</dbReference>
<sequence length="241" mass="26875">MTDWLERTELLIGKDAIENLKKSHVLICGLGGVGSYAAEFIARSGIGTMTIIDGDVFDPTNKNRQLPALESTIGKSKAEVLAARIRDINPDITLHVLNEFVQPERVGEILTEYQPDYVMDCIDSITPKLTWLIACKRNKFKVISSMGAGGKMDPSKVQTRDISKVVNCKMAKHLRKRLKKENINKGIKAVFSSEHQKEDSLKMTDGTNFKKSFYGTISYIPALFGLHAAAYVIQQLTKIEK</sequence>
<keyword evidence="4" id="KW-1185">Reference proteome</keyword>
<evidence type="ECO:0000256" key="1">
    <source>
        <dbReference type="SAM" id="Phobius"/>
    </source>
</evidence>
<feature type="domain" description="THIF-type NAD/FAD binding fold" evidence="2">
    <location>
        <begin position="11"/>
        <end position="239"/>
    </location>
</feature>
<dbReference type="Gene3D" id="3.40.50.720">
    <property type="entry name" value="NAD(P)-binding Rossmann-like Domain"/>
    <property type="match status" value="1"/>
</dbReference>
<keyword evidence="1" id="KW-1133">Transmembrane helix</keyword>
<evidence type="ECO:0000313" key="3">
    <source>
        <dbReference type="EMBL" id="GAA0875406.1"/>
    </source>
</evidence>
<proteinExistence type="predicted"/>
<dbReference type="SUPFAM" id="SSF69572">
    <property type="entry name" value="Activating enzymes of the ubiquitin-like proteins"/>
    <property type="match status" value="1"/>
</dbReference>
<dbReference type="InterPro" id="IPR035985">
    <property type="entry name" value="Ubiquitin-activating_enz"/>
</dbReference>
<keyword evidence="1" id="KW-0812">Transmembrane</keyword>
<dbReference type="Pfam" id="PF00899">
    <property type="entry name" value="ThiF"/>
    <property type="match status" value="1"/>
</dbReference>
<organism evidence="3 4">
    <name type="scientific">Wandonia haliotis</name>
    <dbReference type="NCBI Taxonomy" id="574963"/>
    <lineage>
        <taxon>Bacteria</taxon>
        <taxon>Pseudomonadati</taxon>
        <taxon>Bacteroidota</taxon>
        <taxon>Flavobacteriia</taxon>
        <taxon>Flavobacteriales</taxon>
        <taxon>Crocinitomicaceae</taxon>
        <taxon>Wandonia</taxon>
    </lineage>
</organism>
<evidence type="ECO:0000259" key="2">
    <source>
        <dbReference type="Pfam" id="PF00899"/>
    </source>
</evidence>
<dbReference type="CDD" id="cd00755">
    <property type="entry name" value="YgdL_like"/>
    <property type="match status" value="1"/>
</dbReference>